<dbReference type="Proteomes" id="UP000247634">
    <property type="component" value="Chromosome"/>
</dbReference>
<sequence>MSWWAGIVAVLGTVGAVVAGAFAARATTRAAAATAEATRAAALAQAEPNQRAEDRAAFDAIKKELREELTSTRQEIVRVRGVLYSLSRWALTLRDQVLELGGTPQQTPDDVETYYRTGV</sequence>
<proteinExistence type="predicted"/>
<dbReference type="RefSeq" id="WP_110627467.1">
    <property type="nucleotide sequence ID" value="NZ_CP029788.1"/>
</dbReference>
<dbReference type="AlphaFoldDB" id="A0A2U9NZT6"/>
<organism evidence="1 2">
    <name type="scientific">Streptomyces actuosus</name>
    <dbReference type="NCBI Taxonomy" id="1885"/>
    <lineage>
        <taxon>Bacteria</taxon>
        <taxon>Bacillati</taxon>
        <taxon>Actinomycetota</taxon>
        <taxon>Actinomycetes</taxon>
        <taxon>Kitasatosporales</taxon>
        <taxon>Streptomycetaceae</taxon>
        <taxon>Streptomyces</taxon>
    </lineage>
</organism>
<dbReference type="KEGG" id="sact:DMT42_09600"/>
<dbReference type="EMBL" id="CP029788">
    <property type="protein sequence ID" value="AWT42544.1"/>
    <property type="molecule type" value="Genomic_DNA"/>
</dbReference>
<gene>
    <name evidence="1" type="ORF">DMT42_09600</name>
</gene>
<dbReference type="OrthoDB" id="4265533at2"/>
<protein>
    <submittedName>
        <fullName evidence="1">Uncharacterized protein</fullName>
    </submittedName>
</protein>
<keyword evidence="2" id="KW-1185">Reference proteome</keyword>
<accession>A0A2U9NZT6</accession>
<reference evidence="1 2" key="1">
    <citation type="submission" date="2018-06" db="EMBL/GenBank/DDBJ databases">
        <title>The complete genome sequence of a nosiheptide producer Streptomyces actuosus ATCC 25421: deducing the ability of producing a new class III lantibiotics.</title>
        <authorList>
            <person name="Liu W."/>
            <person name="Sun F."/>
            <person name="Hu Y."/>
        </authorList>
    </citation>
    <scope>NUCLEOTIDE SEQUENCE [LARGE SCALE GENOMIC DNA]</scope>
    <source>
        <strain evidence="1 2">ATCC 25421</strain>
    </source>
</reference>
<name>A0A2U9NZT6_STRAS</name>
<evidence type="ECO:0000313" key="2">
    <source>
        <dbReference type="Proteomes" id="UP000247634"/>
    </source>
</evidence>
<evidence type="ECO:0000313" key="1">
    <source>
        <dbReference type="EMBL" id="AWT42544.1"/>
    </source>
</evidence>